<evidence type="ECO:0000256" key="7">
    <source>
        <dbReference type="ARBA" id="ARBA00051531"/>
    </source>
</evidence>
<dbReference type="Gene3D" id="1.20.1090.10">
    <property type="entry name" value="Dehydroquinate synthase-like - alpha domain"/>
    <property type="match status" value="1"/>
</dbReference>
<dbReference type="Pfam" id="PF25137">
    <property type="entry name" value="ADH_Fe_C"/>
    <property type="match status" value="1"/>
</dbReference>
<organism evidence="10 11">
    <name type="scientific">Pollutimonas subterranea</name>
    <dbReference type="NCBI Taxonomy" id="2045210"/>
    <lineage>
        <taxon>Bacteria</taxon>
        <taxon>Pseudomonadati</taxon>
        <taxon>Pseudomonadota</taxon>
        <taxon>Betaproteobacteria</taxon>
        <taxon>Burkholderiales</taxon>
        <taxon>Alcaligenaceae</taxon>
        <taxon>Pollutimonas</taxon>
    </lineage>
</organism>
<dbReference type="RefSeq" id="WP_102075836.1">
    <property type="nucleotide sequence ID" value="NZ_PDNW01000034.1"/>
</dbReference>
<keyword evidence="3" id="KW-0058">Aromatic hydrocarbons catabolism</keyword>
<dbReference type="PANTHER" id="PTHR11496">
    <property type="entry name" value="ALCOHOL DEHYDROGENASE"/>
    <property type="match status" value="1"/>
</dbReference>
<dbReference type="EMBL" id="PDNW01000034">
    <property type="protein sequence ID" value="PLC47975.1"/>
    <property type="molecule type" value="Genomic_DNA"/>
</dbReference>
<comment type="similarity">
    <text evidence="1">Belongs to the iron-containing alcohol dehydrogenase family.</text>
</comment>
<dbReference type="AlphaFoldDB" id="A0A2N4TYX8"/>
<dbReference type="Pfam" id="PF00465">
    <property type="entry name" value="Fe-ADH"/>
    <property type="match status" value="1"/>
</dbReference>
<evidence type="ECO:0000256" key="6">
    <source>
        <dbReference type="ARBA" id="ARBA00050679"/>
    </source>
</evidence>
<protein>
    <recommendedName>
        <fullName evidence="2">maleylacetate reductase</fullName>
        <ecNumber evidence="2">1.3.1.32</ecNumber>
    </recommendedName>
</protein>
<name>A0A2N4TYX8_9BURK</name>
<feature type="domain" description="Alcohol dehydrogenase iron-type/glycerol dehydrogenase GldA" evidence="8">
    <location>
        <begin position="10"/>
        <end position="153"/>
    </location>
</feature>
<dbReference type="CDD" id="cd08177">
    <property type="entry name" value="MAR"/>
    <property type="match status" value="1"/>
</dbReference>
<evidence type="ECO:0000256" key="3">
    <source>
        <dbReference type="ARBA" id="ARBA00022797"/>
    </source>
</evidence>
<accession>A0A2N4TYX8</accession>
<keyword evidence="11" id="KW-1185">Reference proteome</keyword>
<gene>
    <name evidence="10" type="ORF">CR159_20645</name>
</gene>
<evidence type="ECO:0000313" key="11">
    <source>
        <dbReference type="Proteomes" id="UP000234190"/>
    </source>
</evidence>
<comment type="caution">
    <text evidence="10">The sequence shown here is derived from an EMBL/GenBank/DDBJ whole genome shotgun (WGS) entry which is preliminary data.</text>
</comment>
<proteinExistence type="inferred from homology"/>
<feature type="domain" description="Fe-containing alcohol dehydrogenase-like C-terminal" evidence="9">
    <location>
        <begin position="165"/>
        <end position="346"/>
    </location>
</feature>
<dbReference type="InterPro" id="IPR039697">
    <property type="entry name" value="Alcohol_dehydrogenase_Fe"/>
</dbReference>
<comment type="catalytic activity">
    <reaction evidence="7">
        <text>3-oxoadipate + NADP(+) = maleylacetate + NADPH + H(+)</text>
        <dbReference type="Rhea" id="RHEA:16985"/>
        <dbReference type="ChEBI" id="CHEBI:15378"/>
        <dbReference type="ChEBI" id="CHEBI:15775"/>
        <dbReference type="ChEBI" id="CHEBI:16468"/>
        <dbReference type="ChEBI" id="CHEBI:57783"/>
        <dbReference type="ChEBI" id="CHEBI:58349"/>
        <dbReference type="EC" id="1.3.1.32"/>
    </reaction>
</comment>
<comment type="catalytic activity">
    <reaction evidence="6">
        <text>3-oxoadipate + NAD(+) = maleylacetate + NADH + H(+)</text>
        <dbReference type="Rhea" id="RHEA:16981"/>
        <dbReference type="ChEBI" id="CHEBI:15378"/>
        <dbReference type="ChEBI" id="CHEBI:15775"/>
        <dbReference type="ChEBI" id="CHEBI:16468"/>
        <dbReference type="ChEBI" id="CHEBI:57540"/>
        <dbReference type="ChEBI" id="CHEBI:57945"/>
        <dbReference type="EC" id="1.3.1.32"/>
    </reaction>
</comment>
<evidence type="ECO:0000313" key="10">
    <source>
        <dbReference type="EMBL" id="PLC47975.1"/>
    </source>
</evidence>
<dbReference type="SUPFAM" id="SSF56796">
    <property type="entry name" value="Dehydroquinate synthase-like"/>
    <property type="match status" value="1"/>
</dbReference>
<evidence type="ECO:0000256" key="1">
    <source>
        <dbReference type="ARBA" id="ARBA00007358"/>
    </source>
</evidence>
<dbReference type="GO" id="GO:1901168">
    <property type="term" value="P:3-chlorocatechol catabolic process"/>
    <property type="evidence" value="ECO:0007669"/>
    <property type="project" value="UniProtKB-ARBA"/>
</dbReference>
<dbReference type="FunFam" id="3.40.50.1970:FF:000015">
    <property type="entry name" value="Maleylacetate reductase 1"/>
    <property type="match status" value="1"/>
</dbReference>
<reference evidence="10 11" key="1">
    <citation type="submission" date="2017-10" db="EMBL/GenBank/DDBJ databases">
        <title>Two draft genome sequences of Pusillimonas sp. strains isolated from a nitrate- and radionuclide-contaminated groundwater in Russia.</title>
        <authorList>
            <person name="Grouzdev D.S."/>
            <person name="Tourova T.P."/>
            <person name="Goeva M.A."/>
            <person name="Babich T.L."/>
            <person name="Sokolova D.S."/>
            <person name="Abdullin R."/>
            <person name="Poltaraus A.B."/>
            <person name="Toshchakov S.V."/>
            <person name="Nazina T.N."/>
        </authorList>
    </citation>
    <scope>NUCLEOTIDE SEQUENCE [LARGE SCALE GENOMIC DNA]</scope>
    <source>
        <strain evidence="10 11">JR1/69-3-13</strain>
    </source>
</reference>
<dbReference type="PANTHER" id="PTHR11496:SF102">
    <property type="entry name" value="ALCOHOL DEHYDROGENASE 4"/>
    <property type="match status" value="1"/>
</dbReference>
<evidence type="ECO:0000259" key="9">
    <source>
        <dbReference type="Pfam" id="PF25137"/>
    </source>
</evidence>
<evidence type="ECO:0000259" key="8">
    <source>
        <dbReference type="Pfam" id="PF00465"/>
    </source>
</evidence>
<evidence type="ECO:0000256" key="2">
    <source>
        <dbReference type="ARBA" id="ARBA00012005"/>
    </source>
</evidence>
<keyword evidence="4" id="KW-0560">Oxidoreductase</keyword>
<dbReference type="Gene3D" id="3.40.50.1970">
    <property type="match status" value="1"/>
</dbReference>
<keyword evidence="5" id="KW-0520">NAD</keyword>
<sequence>MNPFFYESLPMRVTFGVGSQVKVKEEVQHVGARSALVLCTEAQRGSAEHVATLLGSRAAGIYDKAQMHVPIETAEEARALADSLGADCCVAVGGGSTIGLGKAIALTSGLPIIAIPTTFAGSEMTPIYGITEARLKRTGRDISVLPKSVIYDPDLSITLPPRIAATSGLNAIAHAVEALYSADANPITSLMAEESIRTLARSLPRLMAAPTDRAAASDALYGAWLAGACLGAVGMAIHHKLCHTLGGTFNLPHAEMHTIVLPHSVAYNREAAPEAMARISRALGGVEAASGLYDLAASLGVPMSLSDIGMPADGLELAAQLATQNPYYNPRPIDREGILELLTHAYHGRRPVHS</sequence>
<dbReference type="InterPro" id="IPR001670">
    <property type="entry name" value="ADH_Fe/GldA"/>
</dbReference>
<dbReference type="GO" id="GO:0018506">
    <property type="term" value="F:maleylacetate reductase activity"/>
    <property type="evidence" value="ECO:0007669"/>
    <property type="project" value="UniProtKB-EC"/>
</dbReference>
<evidence type="ECO:0000256" key="4">
    <source>
        <dbReference type="ARBA" id="ARBA00023002"/>
    </source>
</evidence>
<dbReference type="InterPro" id="IPR034786">
    <property type="entry name" value="MAR"/>
</dbReference>
<dbReference type="Proteomes" id="UP000234190">
    <property type="component" value="Unassembled WGS sequence"/>
</dbReference>
<dbReference type="OrthoDB" id="3812122at2"/>
<dbReference type="InterPro" id="IPR056798">
    <property type="entry name" value="ADH_Fe_C"/>
</dbReference>
<dbReference type="GO" id="GO:0004022">
    <property type="term" value="F:alcohol dehydrogenase (NAD+) activity"/>
    <property type="evidence" value="ECO:0007669"/>
    <property type="project" value="TreeGrafter"/>
</dbReference>
<evidence type="ECO:0000256" key="5">
    <source>
        <dbReference type="ARBA" id="ARBA00023027"/>
    </source>
</evidence>
<dbReference type="GO" id="GO:0046872">
    <property type="term" value="F:metal ion binding"/>
    <property type="evidence" value="ECO:0007669"/>
    <property type="project" value="InterPro"/>
</dbReference>
<dbReference type="EC" id="1.3.1.32" evidence="2"/>